<evidence type="ECO:0000256" key="3">
    <source>
        <dbReference type="ARBA" id="ARBA00004541"/>
    </source>
</evidence>
<keyword evidence="6" id="KW-0524">Neurogenesis</keyword>
<dbReference type="GO" id="GO:0007399">
    <property type="term" value="P:nervous system development"/>
    <property type="evidence" value="ECO:0007669"/>
    <property type="project" value="UniProtKB-KW"/>
</dbReference>
<evidence type="ECO:0000256" key="4">
    <source>
        <dbReference type="ARBA" id="ARBA00010640"/>
    </source>
</evidence>
<feature type="region of interest" description="Disordered" evidence="11">
    <location>
        <begin position="428"/>
        <end position="475"/>
    </location>
</feature>
<feature type="coiled-coil region" evidence="10">
    <location>
        <begin position="301"/>
        <end position="328"/>
    </location>
</feature>
<keyword evidence="13" id="KW-1185">Reference proteome</keyword>
<comment type="caution">
    <text evidence="12">The sequence shown here is derived from an EMBL/GenBank/DDBJ whole genome shotgun (WGS) entry which is preliminary data.</text>
</comment>
<comment type="similarity">
    <text evidence="4">Belongs to the N4BP3 family.</text>
</comment>
<dbReference type="GO" id="GO:0030424">
    <property type="term" value="C:axon"/>
    <property type="evidence" value="ECO:0007669"/>
    <property type="project" value="UniProtKB-SubCell"/>
</dbReference>
<comment type="subcellular location">
    <subcellularLocation>
        <location evidence="2">Cell projection</location>
        <location evidence="2">Axon</location>
    </subcellularLocation>
    <subcellularLocation>
        <location evidence="1">Cell projection</location>
        <location evidence="1">Dendrite</location>
    </subcellularLocation>
    <subcellularLocation>
        <location evidence="3">Cytoplasmic vesicle</location>
    </subcellularLocation>
</comment>
<dbReference type="EMBL" id="JAGFMF010011777">
    <property type="protein sequence ID" value="KAG8513076.1"/>
    <property type="molecule type" value="Genomic_DNA"/>
</dbReference>
<feature type="compositionally biased region" description="Basic and acidic residues" evidence="11">
    <location>
        <begin position="357"/>
        <end position="367"/>
    </location>
</feature>
<feature type="compositionally biased region" description="Gly residues" evidence="11">
    <location>
        <begin position="194"/>
        <end position="204"/>
    </location>
</feature>
<keyword evidence="9" id="KW-0968">Cytoplasmic vesicle</keyword>
<evidence type="ECO:0000256" key="6">
    <source>
        <dbReference type="ARBA" id="ARBA00022902"/>
    </source>
</evidence>
<feature type="region of interest" description="Disordered" evidence="11">
    <location>
        <begin position="58"/>
        <end position="78"/>
    </location>
</feature>
<evidence type="ECO:0000256" key="11">
    <source>
        <dbReference type="SAM" id="MobiDB-lite"/>
    </source>
</evidence>
<accession>A0A8J6A5E3</accession>
<evidence type="ECO:0000256" key="1">
    <source>
        <dbReference type="ARBA" id="ARBA00004279"/>
    </source>
</evidence>
<protein>
    <submittedName>
        <fullName evidence="12">NEDD4-binding protein 3</fullName>
    </submittedName>
</protein>
<keyword evidence="5" id="KW-0217">Developmental protein</keyword>
<evidence type="ECO:0000256" key="10">
    <source>
        <dbReference type="SAM" id="Coils"/>
    </source>
</evidence>
<keyword evidence="7 10" id="KW-0175">Coiled coil</keyword>
<dbReference type="InterPro" id="IPR033571">
    <property type="entry name" value="N4BP3"/>
</dbReference>
<evidence type="ECO:0000256" key="9">
    <source>
        <dbReference type="ARBA" id="ARBA00023329"/>
    </source>
</evidence>
<evidence type="ECO:0000313" key="12">
    <source>
        <dbReference type="EMBL" id="KAG8513076.1"/>
    </source>
</evidence>
<dbReference type="PANTHER" id="PTHR32274:SF1">
    <property type="entry name" value="NEDD4-BINDING PROTEIN 3"/>
    <property type="match status" value="1"/>
</dbReference>
<evidence type="ECO:0000256" key="5">
    <source>
        <dbReference type="ARBA" id="ARBA00022473"/>
    </source>
</evidence>
<feature type="compositionally biased region" description="Basic and acidic residues" evidence="11">
    <location>
        <begin position="62"/>
        <end position="77"/>
    </location>
</feature>
<evidence type="ECO:0000256" key="2">
    <source>
        <dbReference type="ARBA" id="ARBA00004489"/>
    </source>
</evidence>
<evidence type="ECO:0000256" key="7">
    <source>
        <dbReference type="ARBA" id="ARBA00023054"/>
    </source>
</evidence>
<dbReference type="Pfam" id="PF06818">
    <property type="entry name" value="Fez1"/>
    <property type="match status" value="2"/>
</dbReference>
<dbReference type="Proteomes" id="UP000700334">
    <property type="component" value="Unassembled WGS sequence"/>
</dbReference>
<name>A0A8J6A5E3_GALPY</name>
<sequence length="548" mass="60866">MATTPGPAGIAMGSVGSLLERQDFSPEELRAALAGSRGSRQPDGLLRKGLGQRELLSYLHLPKKDSKTSKRGPRNEPTDYATLYYREHPRAGDFSKTSLPERGRFDKCRIRPSVFKPASGNGKGFLSMQSLAAHKGQKLWRSNGSLHTLACHPPLSPGPRASQAQARAQLLHALSLDEGGPEPEPSLSDSSSGGSFGCSPGTGPGPFSSSLGHINHLGGSLDRASRSPKEAGPLAVLSCLPEPPPPYEFSCPTAEEVVAVLPETCEELKRGLRDEDGSNPFTQVLEDRQRLWLSELKRLYVERLHEVAQKAERSERNLQLQLFMAQQEQRRLRKELRAQQGLAPEPRPPGALPEADPSARPEEEARWEVCQKTAEISLLKQQLREAQAELAQKLAEIFSLKTQLRTSRAQAQAQDAELARLHEAVRSLQEQAPREEAPGSCETDDCKSRGLLGEAGGREAGESEAGDGSEQLRAELLQERLRGQEQALRFEQERRTWQEEKERVLRYQREIQGSYMDMYRRNQALEQELRALREPPTPWSPRLESSKI</sequence>
<organism evidence="12 13">
    <name type="scientific">Galemys pyrenaicus</name>
    <name type="common">Iberian desman</name>
    <name type="synonym">Pyrenean desman</name>
    <dbReference type="NCBI Taxonomy" id="202257"/>
    <lineage>
        <taxon>Eukaryota</taxon>
        <taxon>Metazoa</taxon>
        <taxon>Chordata</taxon>
        <taxon>Craniata</taxon>
        <taxon>Vertebrata</taxon>
        <taxon>Euteleostomi</taxon>
        <taxon>Mammalia</taxon>
        <taxon>Eutheria</taxon>
        <taxon>Laurasiatheria</taxon>
        <taxon>Eulipotyphla</taxon>
        <taxon>Talpidae</taxon>
        <taxon>Galemys</taxon>
    </lineage>
</organism>
<evidence type="ECO:0000256" key="8">
    <source>
        <dbReference type="ARBA" id="ARBA00023273"/>
    </source>
</evidence>
<evidence type="ECO:0000313" key="13">
    <source>
        <dbReference type="Proteomes" id="UP000700334"/>
    </source>
</evidence>
<feature type="region of interest" description="Disordered" evidence="11">
    <location>
        <begin position="334"/>
        <end position="367"/>
    </location>
</feature>
<dbReference type="GO" id="GO:0030425">
    <property type="term" value="C:dendrite"/>
    <property type="evidence" value="ECO:0007669"/>
    <property type="project" value="UniProtKB-SubCell"/>
</dbReference>
<gene>
    <name evidence="12" type="ORF">J0S82_002524</name>
</gene>
<dbReference type="OrthoDB" id="10030037at2759"/>
<dbReference type="AlphaFoldDB" id="A0A8J6A5E3"/>
<proteinExistence type="inferred from homology"/>
<feature type="region of interest" description="Disordered" evidence="11">
    <location>
        <begin position="176"/>
        <end position="228"/>
    </location>
</feature>
<dbReference type="GO" id="GO:0031410">
    <property type="term" value="C:cytoplasmic vesicle"/>
    <property type="evidence" value="ECO:0007669"/>
    <property type="project" value="UniProtKB-SubCell"/>
</dbReference>
<reference evidence="12" key="1">
    <citation type="journal article" date="2021" name="Evol. Appl.">
        <title>The genome of the Pyrenean desman and the effects of bottlenecks and inbreeding on the genomic landscape of an endangered species.</title>
        <authorList>
            <person name="Escoda L."/>
            <person name="Castresana J."/>
        </authorList>
    </citation>
    <scope>NUCLEOTIDE SEQUENCE</scope>
    <source>
        <strain evidence="12">IBE-C5619</strain>
    </source>
</reference>
<dbReference type="PANTHER" id="PTHR32274">
    <property type="entry name" value="NEDD4-BINDING PROTEIN 3"/>
    <property type="match status" value="1"/>
</dbReference>
<keyword evidence="8" id="KW-0966">Cell projection</keyword>